<evidence type="ECO:0000313" key="2">
    <source>
        <dbReference type="Proteomes" id="UP001430065"/>
    </source>
</evidence>
<protein>
    <submittedName>
        <fullName evidence="1">Transcriptional repressor</fullName>
    </submittedName>
</protein>
<accession>A0ABS2JQL0</accession>
<dbReference type="Proteomes" id="UP001430065">
    <property type="component" value="Unassembled WGS sequence"/>
</dbReference>
<organism evidence="1 2">
    <name type="scientific">Dyella kyungheensis</name>
    <dbReference type="NCBI Taxonomy" id="1242174"/>
    <lineage>
        <taxon>Bacteria</taxon>
        <taxon>Pseudomonadati</taxon>
        <taxon>Pseudomonadota</taxon>
        <taxon>Gammaproteobacteria</taxon>
        <taxon>Lysobacterales</taxon>
        <taxon>Rhodanobacteraceae</taxon>
        <taxon>Dyella</taxon>
    </lineage>
</organism>
<name>A0ABS2JQL0_9GAMM</name>
<dbReference type="InterPro" id="IPR036390">
    <property type="entry name" value="WH_DNA-bd_sf"/>
</dbReference>
<reference evidence="1 2" key="1">
    <citation type="submission" date="2020-10" db="EMBL/GenBank/DDBJ databases">
        <title>Phylogeny of dyella-like bacteria.</title>
        <authorList>
            <person name="Fu J."/>
        </authorList>
    </citation>
    <scope>NUCLEOTIDE SEQUENCE [LARGE SCALE GENOMIC DNA]</scope>
    <source>
        <strain evidence="1 2">THG-B117</strain>
    </source>
</reference>
<proteinExistence type="predicted"/>
<dbReference type="InterPro" id="IPR002481">
    <property type="entry name" value="FUR"/>
</dbReference>
<comment type="caution">
    <text evidence="1">The sequence shown here is derived from an EMBL/GenBank/DDBJ whole genome shotgun (WGS) entry which is preliminary data.</text>
</comment>
<dbReference type="InterPro" id="IPR036388">
    <property type="entry name" value="WH-like_DNA-bd_sf"/>
</dbReference>
<evidence type="ECO:0000313" key="1">
    <source>
        <dbReference type="EMBL" id="MBM7121141.1"/>
    </source>
</evidence>
<dbReference type="Pfam" id="PF01475">
    <property type="entry name" value="FUR"/>
    <property type="match status" value="1"/>
</dbReference>
<keyword evidence="2" id="KW-1185">Reference proteome</keyword>
<dbReference type="EMBL" id="JADIKC010000003">
    <property type="protein sequence ID" value="MBM7121141.1"/>
    <property type="molecule type" value="Genomic_DNA"/>
</dbReference>
<dbReference type="SUPFAM" id="SSF46785">
    <property type="entry name" value="Winged helix' DNA-binding domain"/>
    <property type="match status" value="1"/>
</dbReference>
<gene>
    <name evidence="1" type="ORF">ISP20_08195</name>
</gene>
<sequence>MVEAKPATPPADIHQLLAQVGLRATPPRLAIWQVLHEANDELDAVALLRRAQLIEPRTSLGTVYRFLRELEQHGLASPRPVAHERSRWRLGPPDASMSPQPPALAVMARLAAALGYRLVRTG</sequence>
<dbReference type="Gene3D" id="1.10.10.10">
    <property type="entry name" value="Winged helix-like DNA-binding domain superfamily/Winged helix DNA-binding domain"/>
    <property type="match status" value="1"/>
</dbReference>
<dbReference type="RefSeq" id="WP_204635552.1">
    <property type="nucleotide sequence ID" value="NZ_CP183983.1"/>
</dbReference>